<dbReference type="InterPro" id="IPR036388">
    <property type="entry name" value="WH-like_DNA-bd_sf"/>
</dbReference>
<dbReference type="PANTHER" id="PTHR18964">
    <property type="entry name" value="ROK (REPRESSOR, ORF, KINASE) FAMILY"/>
    <property type="match status" value="1"/>
</dbReference>
<evidence type="ECO:0000256" key="3">
    <source>
        <dbReference type="ARBA" id="ARBA00022629"/>
    </source>
</evidence>
<evidence type="ECO:0000256" key="1">
    <source>
        <dbReference type="ARBA" id="ARBA00002486"/>
    </source>
</evidence>
<dbReference type="InterPro" id="IPR036390">
    <property type="entry name" value="WH_DNA-bd_sf"/>
</dbReference>
<proteinExistence type="inferred from homology"/>
<dbReference type="GO" id="GO:0042732">
    <property type="term" value="P:D-xylose metabolic process"/>
    <property type="evidence" value="ECO:0007669"/>
    <property type="project" value="UniProtKB-KW"/>
</dbReference>
<protein>
    <submittedName>
        <fullName evidence="4">ROK family transcriptional regulator</fullName>
    </submittedName>
</protein>
<dbReference type="EMBL" id="JAAKDE010000010">
    <property type="protein sequence ID" value="MBA2133037.1"/>
    <property type="molecule type" value="Genomic_DNA"/>
</dbReference>
<comment type="function">
    <text evidence="1">Transcriptional repressor of xylose-utilizing enzymes.</text>
</comment>
<dbReference type="AlphaFoldDB" id="A0A8J6LS54"/>
<dbReference type="Gene3D" id="3.30.420.40">
    <property type="match status" value="2"/>
</dbReference>
<dbReference type="Pfam" id="PF13412">
    <property type="entry name" value="HTH_24"/>
    <property type="match status" value="1"/>
</dbReference>
<keyword evidence="3" id="KW-0119">Carbohydrate metabolism</keyword>
<keyword evidence="5" id="KW-1185">Reference proteome</keyword>
<evidence type="ECO:0000256" key="2">
    <source>
        <dbReference type="ARBA" id="ARBA00006479"/>
    </source>
</evidence>
<keyword evidence="3" id="KW-0859">Xylose metabolism</keyword>
<organism evidence="4 5">
    <name type="scientific">Capillibacterium thermochitinicola</name>
    <dbReference type="NCBI Taxonomy" id="2699427"/>
    <lineage>
        <taxon>Bacteria</taxon>
        <taxon>Bacillati</taxon>
        <taxon>Bacillota</taxon>
        <taxon>Capillibacterium</taxon>
    </lineage>
</organism>
<dbReference type="CDD" id="cd24076">
    <property type="entry name" value="ASKHA_ATPase_ROK_BsXylR-like"/>
    <property type="match status" value="1"/>
</dbReference>
<dbReference type="Proteomes" id="UP000657177">
    <property type="component" value="Unassembled WGS sequence"/>
</dbReference>
<accession>A0A8J6LS54</accession>
<reference evidence="4" key="1">
    <citation type="submission" date="2020-06" db="EMBL/GenBank/DDBJ databases">
        <title>Novel chitinolytic bacterium.</title>
        <authorList>
            <person name="Ungkulpasvich U."/>
            <person name="Kosugi A."/>
            <person name="Uke A."/>
        </authorList>
    </citation>
    <scope>NUCLEOTIDE SEQUENCE</scope>
    <source>
        <strain evidence="4">UUS1-1</strain>
    </source>
</reference>
<dbReference type="InterPro" id="IPR049874">
    <property type="entry name" value="ROK_cs"/>
</dbReference>
<dbReference type="Gene3D" id="1.10.10.10">
    <property type="entry name" value="Winged helix-like DNA-binding domain superfamily/Winged helix DNA-binding domain"/>
    <property type="match status" value="1"/>
</dbReference>
<evidence type="ECO:0000313" key="4">
    <source>
        <dbReference type="EMBL" id="MBA2133037.1"/>
    </source>
</evidence>
<dbReference type="PROSITE" id="PS01125">
    <property type="entry name" value="ROK"/>
    <property type="match status" value="1"/>
</dbReference>
<comment type="caution">
    <text evidence="4">The sequence shown here is derived from an EMBL/GenBank/DDBJ whole genome shotgun (WGS) entry which is preliminary data.</text>
</comment>
<comment type="similarity">
    <text evidence="2">Belongs to the ROK (NagC/XylR) family.</text>
</comment>
<dbReference type="SUPFAM" id="SSF46785">
    <property type="entry name" value="Winged helix' DNA-binding domain"/>
    <property type="match status" value="1"/>
</dbReference>
<dbReference type="RefSeq" id="WP_181339483.1">
    <property type="nucleotide sequence ID" value="NZ_JAAKDE010000010.1"/>
</dbReference>
<dbReference type="InterPro" id="IPR043129">
    <property type="entry name" value="ATPase_NBD"/>
</dbReference>
<name>A0A8J6LS54_9FIRM</name>
<dbReference type="InterPro" id="IPR000600">
    <property type="entry name" value="ROK"/>
</dbReference>
<dbReference type="Pfam" id="PF00480">
    <property type="entry name" value="ROK"/>
    <property type="match status" value="1"/>
</dbReference>
<gene>
    <name evidence="4" type="ORF">G5B42_05710</name>
</gene>
<dbReference type="SUPFAM" id="SSF53067">
    <property type="entry name" value="Actin-like ATPase domain"/>
    <property type="match status" value="1"/>
</dbReference>
<dbReference type="PANTHER" id="PTHR18964:SF110">
    <property type="entry name" value="TRANSCRIPTIONAL REGULATOR, XYLR-RELATED"/>
    <property type="match status" value="1"/>
</dbReference>
<sequence>MFKKAINQELMRTNNKAQILRCVKAKQVVSKRELTEELGLSTTTVATFIRELEEENLILNSGIARSTGGRRSLLYQLNPDYCYTLGLDLQVDRIVGVLLDFKGDVQAEKEVAFQGRDEWQVVPLLKTFIHDLLATHKIPWAKLGGIGIGVPGVLNNEAEIIDFAPNLGWKNVDLPAMLALDKPVYLENEANAGALGEVEFGLGRNVGHLAYISVGMGIGCGLIIDHRLFSGHLRNAGEFGHMTVEPEGLPCRCGNRGCWEVYASNAAALRMYAEETGNQQITFPEFLLKCHEDDHCATNVLQTVSKYLGLGIASVINGLNPEMVIIGGEIANVKPLIFNSLLKEIKERTLEKSYAGVRLEFSQLGNKAAALGMGTIVLEQIINALT</sequence>
<evidence type="ECO:0000313" key="5">
    <source>
        <dbReference type="Proteomes" id="UP000657177"/>
    </source>
</evidence>